<dbReference type="AlphaFoldDB" id="A0A4Q5IXT1"/>
<sequence>MSTTTATEPQSRAMRAAFRSFSAIERVGNKLPHPFWLFWLLAVVVIALSWLLASLDVSATAPGTDDVVAAKSLVSQEGIAYMIGEAVTNFAAFPPLATILTVMLGIAVAERSGLITSLLHAMVSRVPGRYLTFALSMTAMVGHVAGDAAYVTLIPLGALVFKAAGRSPALGAIVAFVSISAGYDASPSLTTTDVLLSGISTAAAQTIDESYVVTPVDNYFFGLASSVLIALVITLVTEKILSRRPDLETEDDDADIAADEASLESTPTKRRALRITGLVALGYVLLLVVAVAPPGSPLRGEDGAVVSSPLFVGMAFVLGVFFTLVGAVYGAAAGTIRRPREVVEAMVDGIRSMAPILVLFFAISQFLAYFKWTGLGEILAIKGAESLRDISAPGWAVLLGIAVLVTLMNLVITSGSALWSLAAPVFVPMLMLLDINPETTQAIYRVADSVTNCVTPMSPYFVMALGFVQRFRRSAGIGTLASYTIPLAAVIWVVWVLFFLAWYLVGLPLGPGAPVGAMP</sequence>
<feature type="transmembrane region" description="Helical" evidence="1">
    <location>
        <begin position="219"/>
        <end position="237"/>
    </location>
</feature>
<feature type="transmembrane region" description="Helical" evidence="1">
    <location>
        <begin position="480"/>
        <end position="505"/>
    </location>
</feature>
<feature type="transmembrane region" description="Helical" evidence="1">
    <location>
        <begin position="90"/>
        <end position="109"/>
    </location>
</feature>
<dbReference type="RefSeq" id="WP_129989470.1">
    <property type="nucleotide sequence ID" value="NZ_SDPU01000035.1"/>
</dbReference>
<organism evidence="2 3">
    <name type="scientific">Nocardioides iriomotensis</name>
    <dbReference type="NCBI Taxonomy" id="715784"/>
    <lineage>
        <taxon>Bacteria</taxon>
        <taxon>Bacillati</taxon>
        <taxon>Actinomycetota</taxon>
        <taxon>Actinomycetes</taxon>
        <taxon>Propionibacteriales</taxon>
        <taxon>Nocardioidaceae</taxon>
        <taxon>Nocardioides</taxon>
    </lineage>
</organism>
<dbReference type="GO" id="GO:0015558">
    <property type="term" value="F:secondary active p-aminobenzoyl-glutamate transmembrane transporter activity"/>
    <property type="evidence" value="ECO:0007669"/>
    <property type="project" value="InterPro"/>
</dbReference>
<feature type="transmembrane region" description="Helical" evidence="1">
    <location>
        <begin position="311"/>
        <end position="332"/>
    </location>
</feature>
<dbReference type="Proteomes" id="UP000291189">
    <property type="component" value="Unassembled WGS sequence"/>
</dbReference>
<evidence type="ECO:0000313" key="3">
    <source>
        <dbReference type="Proteomes" id="UP000291189"/>
    </source>
</evidence>
<feature type="transmembrane region" description="Helical" evidence="1">
    <location>
        <begin position="418"/>
        <end position="437"/>
    </location>
</feature>
<name>A0A4Q5IXT1_9ACTN</name>
<evidence type="ECO:0000256" key="1">
    <source>
        <dbReference type="SAM" id="Phobius"/>
    </source>
</evidence>
<protein>
    <submittedName>
        <fullName evidence="2">AbgT family transporter</fullName>
    </submittedName>
</protein>
<keyword evidence="1" id="KW-0472">Membrane</keyword>
<dbReference type="EMBL" id="SDPU01000035">
    <property type="protein sequence ID" value="RYU09705.1"/>
    <property type="molecule type" value="Genomic_DNA"/>
</dbReference>
<accession>A0A4Q5IXT1</accession>
<keyword evidence="1" id="KW-1133">Transmembrane helix</keyword>
<dbReference type="InterPro" id="IPR004697">
    <property type="entry name" value="AbgT"/>
</dbReference>
<dbReference type="Pfam" id="PF03806">
    <property type="entry name" value="ABG_transport"/>
    <property type="match status" value="1"/>
</dbReference>
<dbReference type="PANTHER" id="PTHR30282">
    <property type="entry name" value="P-AMINOBENZOYL GLUTAMATE TRANSPORTER"/>
    <property type="match status" value="1"/>
</dbReference>
<dbReference type="OrthoDB" id="3314392at2"/>
<dbReference type="PANTHER" id="PTHR30282:SF0">
    <property type="entry name" value="P-AMINOBENZOYL-GLUTAMATE TRANSPORT PROTEIN"/>
    <property type="match status" value="1"/>
</dbReference>
<feature type="transmembrane region" description="Helical" evidence="1">
    <location>
        <begin position="392"/>
        <end position="411"/>
    </location>
</feature>
<feature type="transmembrane region" description="Helical" evidence="1">
    <location>
        <begin position="353"/>
        <end position="372"/>
    </location>
</feature>
<keyword evidence="3" id="KW-1185">Reference proteome</keyword>
<gene>
    <name evidence="2" type="ORF">ETU37_22045</name>
</gene>
<dbReference type="GO" id="GO:1902604">
    <property type="term" value="P:p-aminobenzoyl-glutamate transmembrane transport"/>
    <property type="evidence" value="ECO:0007669"/>
    <property type="project" value="InterPro"/>
</dbReference>
<feature type="transmembrane region" description="Helical" evidence="1">
    <location>
        <begin position="130"/>
        <end position="153"/>
    </location>
</feature>
<keyword evidence="1" id="KW-0812">Transmembrane</keyword>
<comment type="caution">
    <text evidence="2">The sequence shown here is derived from an EMBL/GenBank/DDBJ whole genome shotgun (WGS) entry which is preliminary data.</text>
</comment>
<feature type="transmembrane region" description="Helical" evidence="1">
    <location>
        <begin position="272"/>
        <end position="291"/>
    </location>
</feature>
<reference evidence="2 3" key="1">
    <citation type="submission" date="2019-01" db="EMBL/GenBank/DDBJ databases">
        <title>Nocardioides guangzhouensis sp. nov., an actinobacterium isolated from soil.</title>
        <authorList>
            <person name="Fu Y."/>
            <person name="Cai Y."/>
            <person name="Lin Z."/>
            <person name="Chen P."/>
        </authorList>
    </citation>
    <scope>NUCLEOTIDE SEQUENCE [LARGE SCALE GENOMIC DNA]</scope>
    <source>
        <strain evidence="2 3">NBRC 105384</strain>
    </source>
</reference>
<evidence type="ECO:0000313" key="2">
    <source>
        <dbReference type="EMBL" id="RYU09705.1"/>
    </source>
</evidence>
<feature type="transmembrane region" description="Helical" evidence="1">
    <location>
        <begin position="35"/>
        <end position="53"/>
    </location>
</feature>
<feature type="transmembrane region" description="Helical" evidence="1">
    <location>
        <begin position="449"/>
        <end position="468"/>
    </location>
</feature>
<proteinExistence type="predicted"/>